<evidence type="ECO:0000313" key="1">
    <source>
        <dbReference type="EMBL" id="KAF0759349.1"/>
    </source>
</evidence>
<sequence>MLRTCRHDNGYLRCSPAAEGYKFIISCIYHFKNITIKNWNHNIAPTLRQWKKRNTNKIRTFHFPGIVLRRISNVFFYFTYAHFHIDFKLELVLEEANTFYKMFLKTNFPLTRNKLLRK</sequence>
<dbReference type="AlphaFoldDB" id="A0A6G0YPA5"/>
<accession>A0A6G0YPA5</accession>
<name>A0A6G0YPA5_APHCR</name>
<organism evidence="1 2">
    <name type="scientific">Aphis craccivora</name>
    <name type="common">Cowpea aphid</name>
    <dbReference type="NCBI Taxonomy" id="307492"/>
    <lineage>
        <taxon>Eukaryota</taxon>
        <taxon>Metazoa</taxon>
        <taxon>Ecdysozoa</taxon>
        <taxon>Arthropoda</taxon>
        <taxon>Hexapoda</taxon>
        <taxon>Insecta</taxon>
        <taxon>Pterygota</taxon>
        <taxon>Neoptera</taxon>
        <taxon>Paraneoptera</taxon>
        <taxon>Hemiptera</taxon>
        <taxon>Sternorrhyncha</taxon>
        <taxon>Aphidomorpha</taxon>
        <taxon>Aphidoidea</taxon>
        <taxon>Aphididae</taxon>
        <taxon>Aphidini</taxon>
        <taxon>Aphis</taxon>
        <taxon>Aphis</taxon>
    </lineage>
</organism>
<keyword evidence="2" id="KW-1185">Reference proteome</keyword>
<comment type="caution">
    <text evidence="1">The sequence shown here is derived from an EMBL/GenBank/DDBJ whole genome shotgun (WGS) entry which is preliminary data.</text>
</comment>
<gene>
    <name evidence="1" type="ORF">FWK35_00030689</name>
</gene>
<protein>
    <submittedName>
        <fullName evidence="1">Uncharacterized protein</fullName>
    </submittedName>
</protein>
<dbReference type="Proteomes" id="UP000478052">
    <property type="component" value="Unassembled WGS sequence"/>
</dbReference>
<dbReference type="EMBL" id="VUJU01003024">
    <property type="protein sequence ID" value="KAF0759349.1"/>
    <property type="molecule type" value="Genomic_DNA"/>
</dbReference>
<proteinExistence type="predicted"/>
<evidence type="ECO:0000313" key="2">
    <source>
        <dbReference type="Proteomes" id="UP000478052"/>
    </source>
</evidence>
<reference evidence="1 2" key="1">
    <citation type="submission" date="2019-08" db="EMBL/GenBank/DDBJ databases">
        <title>Whole genome of Aphis craccivora.</title>
        <authorList>
            <person name="Voronova N.V."/>
            <person name="Shulinski R.S."/>
            <person name="Bandarenka Y.V."/>
            <person name="Zhorov D.G."/>
            <person name="Warner D."/>
        </authorList>
    </citation>
    <scope>NUCLEOTIDE SEQUENCE [LARGE SCALE GENOMIC DNA]</scope>
    <source>
        <strain evidence="1">180601</strain>
        <tissue evidence="1">Whole Body</tissue>
    </source>
</reference>